<sequence>MRITRSLISAAFALLIGVALPLTTASSAQAACGTAVSGSYNWDGTISTHVRGTNCSTRYAHLTVSGNENCCTPFWVKIERQLWGSYGWLTTNTQVKSALWNGYVELNTATIPSRPSDGSERFHACWGVGSSQPSSWDCGPWVG</sequence>
<evidence type="ECO:0000313" key="2">
    <source>
        <dbReference type="EMBL" id="TKK77290.1"/>
    </source>
</evidence>
<name>A0A4U3LNQ6_9ACTN</name>
<feature type="signal peptide" evidence="1">
    <location>
        <begin position="1"/>
        <end position="30"/>
    </location>
</feature>
<dbReference type="Proteomes" id="UP000308705">
    <property type="component" value="Unassembled WGS sequence"/>
</dbReference>
<keyword evidence="3" id="KW-1185">Reference proteome</keyword>
<evidence type="ECO:0008006" key="4">
    <source>
        <dbReference type="Google" id="ProtNLM"/>
    </source>
</evidence>
<dbReference type="RefSeq" id="WP_137251839.1">
    <property type="nucleotide sequence ID" value="NZ_SZQA01000076.1"/>
</dbReference>
<evidence type="ECO:0000313" key="3">
    <source>
        <dbReference type="Proteomes" id="UP000308705"/>
    </source>
</evidence>
<dbReference type="OrthoDB" id="3526419at2"/>
<organism evidence="2 3">
    <name type="scientific">Herbidospora galbida</name>
    <dbReference type="NCBI Taxonomy" id="2575442"/>
    <lineage>
        <taxon>Bacteria</taxon>
        <taxon>Bacillati</taxon>
        <taxon>Actinomycetota</taxon>
        <taxon>Actinomycetes</taxon>
        <taxon>Streptosporangiales</taxon>
        <taxon>Streptosporangiaceae</taxon>
        <taxon>Herbidospora</taxon>
    </lineage>
</organism>
<dbReference type="EMBL" id="SZQA01000076">
    <property type="protein sequence ID" value="TKK77290.1"/>
    <property type="molecule type" value="Genomic_DNA"/>
</dbReference>
<feature type="chain" id="PRO_5020347480" description="Secreted protein" evidence="1">
    <location>
        <begin position="31"/>
        <end position="143"/>
    </location>
</feature>
<gene>
    <name evidence="2" type="ORF">FDA94_37895</name>
</gene>
<accession>A0A4U3LNQ6</accession>
<protein>
    <recommendedName>
        <fullName evidence="4">Secreted protein</fullName>
    </recommendedName>
</protein>
<reference evidence="2 3" key="1">
    <citation type="submission" date="2019-04" db="EMBL/GenBank/DDBJ databases">
        <title>Herbidospora sp. NEAU-GS14.nov., a novel actinomycete isolated from soil.</title>
        <authorList>
            <person name="Han L."/>
        </authorList>
    </citation>
    <scope>NUCLEOTIDE SEQUENCE [LARGE SCALE GENOMIC DNA]</scope>
    <source>
        <strain evidence="2 3">NEAU-GS14</strain>
    </source>
</reference>
<comment type="caution">
    <text evidence="2">The sequence shown here is derived from an EMBL/GenBank/DDBJ whole genome shotgun (WGS) entry which is preliminary data.</text>
</comment>
<proteinExistence type="predicted"/>
<dbReference type="AlphaFoldDB" id="A0A4U3LNQ6"/>
<evidence type="ECO:0000256" key="1">
    <source>
        <dbReference type="SAM" id="SignalP"/>
    </source>
</evidence>
<keyword evidence="1" id="KW-0732">Signal</keyword>